<proteinExistence type="predicted"/>
<reference evidence="1 2" key="1">
    <citation type="journal article" date="2012" name="Microbes Environ.">
        <title>Complete genome sequence of Bradyrhizobium sp. S23321: insights into symbiosis evolution in soil oligotrophs.</title>
        <authorList>
            <person name="Okubo T."/>
            <person name="Tsukui T."/>
            <person name="Maita H."/>
            <person name="Okamoto S."/>
            <person name="Oshima K."/>
            <person name="Fujisawa T."/>
            <person name="Saito A."/>
            <person name="Futamata H."/>
            <person name="Hattori R."/>
            <person name="Shimomura Y."/>
            <person name="Haruta S."/>
            <person name="Morimoto S."/>
            <person name="Wang Y."/>
            <person name="Sakai Y."/>
            <person name="Hattori M."/>
            <person name="Aizawa S."/>
            <person name="Nagashima K.V.P."/>
            <person name="Masuda S."/>
            <person name="Hattori T."/>
            <person name="Yamashita A."/>
            <person name="Bao Z."/>
            <person name="Hayatsu M."/>
            <person name="Kajiya-Kanegae H."/>
            <person name="Yoshinaga I."/>
            <person name="Sakamoto K."/>
            <person name="Toyota K."/>
            <person name="Nakao M."/>
            <person name="Kohara M."/>
            <person name="Anda M."/>
            <person name="Niwa R."/>
            <person name="Jung-Hwan P."/>
            <person name="Sameshima-Saito R."/>
            <person name="Tokuda S."/>
            <person name="Yamamoto S."/>
            <person name="Yamamoto S."/>
            <person name="Yokoyama T."/>
            <person name="Akutsu T."/>
            <person name="Nakamura Y."/>
            <person name="Nakahira-Yanaka Y."/>
            <person name="Takada Hoshino Y."/>
            <person name="Hirakawa H."/>
            <person name="Mitsui H."/>
            <person name="Terasawa K."/>
            <person name="Itakura M."/>
            <person name="Sato S."/>
            <person name="Ikeda-Ohtsubo W."/>
            <person name="Sakakura N."/>
            <person name="Kaminuma E."/>
            <person name="Minamisawa K."/>
        </authorList>
    </citation>
    <scope>NUCLEOTIDE SEQUENCE [LARGE SCALE GENOMIC DNA]</scope>
    <source>
        <strain evidence="1 2">S23321</strain>
    </source>
</reference>
<keyword evidence="2" id="KW-1185">Reference proteome</keyword>
<name>A0AAI8MK37_9BRAD</name>
<protein>
    <submittedName>
        <fullName evidence="1">Uncharacterized protein</fullName>
    </submittedName>
</protein>
<evidence type="ECO:0000313" key="1">
    <source>
        <dbReference type="EMBL" id="BAL79557.1"/>
    </source>
</evidence>
<sequence length="75" mass="8320">MPLRQRPEHAAPDAEVVERAVHTEQRRTAAVFAHVEIGHVVSVDVEALHLGLAEKGAELLCKIPGNRVDRNYFQA</sequence>
<dbReference type="KEGG" id="brs:S23_63700"/>
<dbReference type="EMBL" id="AP012279">
    <property type="protein sequence ID" value="BAL79557.1"/>
    <property type="molecule type" value="Genomic_DNA"/>
</dbReference>
<organism evidence="1 2">
    <name type="scientific">Bradyrhizobium cosmicum</name>
    <dbReference type="NCBI Taxonomy" id="1404864"/>
    <lineage>
        <taxon>Bacteria</taxon>
        <taxon>Pseudomonadati</taxon>
        <taxon>Pseudomonadota</taxon>
        <taxon>Alphaproteobacteria</taxon>
        <taxon>Hyphomicrobiales</taxon>
        <taxon>Nitrobacteraceae</taxon>
        <taxon>Bradyrhizobium</taxon>
    </lineage>
</organism>
<dbReference type="AlphaFoldDB" id="A0AAI8MK37"/>
<evidence type="ECO:0000313" key="2">
    <source>
        <dbReference type="Proteomes" id="UP000007886"/>
    </source>
</evidence>
<accession>A0AAI8MK37</accession>
<gene>
    <name evidence="1" type="ORF">S23_63700</name>
</gene>
<dbReference type="Proteomes" id="UP000007886">
    <property type="component" value="Chromosome"/>
</dbReference>